<feature type="chain" id="PRO_5027796902" description="Glycoside hydrolase family 5 domain-containing protein" evidence="1">
    <location>
        <begin position="19"/>
        <end position="365"/>
    </location>
</feature>
<evidence type="ECO:0000256" key="1">
    <source>
        <dbReference type="SAM" id="SignalP"/>
    </source>
</evidence>
<dbReference type="InterPro" id="IPR017853">
    <property type="entry name" value="GH"/>
</dbReference>
<evidence type="ECO:0008006" key="3">
    <source>
        <dbReference type="Google" id="ProtNLM"/>
    </source>
</evidence>
<protein>
    <recommendedName>
        <fullName evidence="3">Glycoside hydrolase family 5 domain-containing protein</fullName>
    </recommendedName>
</protein>
<reference evidence="2" key="1">
    <citation type="journal article" date="2020" name="mSystems">
        <title>Genome- and Community-Level Interaction Insights into Carbon Utilization and Element Cycling Functions of Hydrothermarchaeota in Hydrothermal Sediment.</title>
        <authorList>
            <person name="Zhou Z."/>
            <person name="Liu Y."/>
            <person name="Xu W."/>
            <person name="Pan J."/>
            <person name="Luo Z.H."/>
            <person name="Li M."/>
        </authorList>
    </citation>
    <scope>NUCLEOTIDE SEQUENCE [LARGE SCALE GENOMIC DNA]</scope>
    <source>
        <strain evidence="2">SpSt-508</strain>
    </source>
</reference>
<sequence>MRFLFAFALWTAVYSTHAAEPTRATVVSIVQDKFHINGLPTYQGRIWNGKPIEGLLMNSRMVQATFDDRNPETAARWAYPDTKKWDADRNTAEFLAMMPTWRKHGLLAVTLNLQGGSPEGYSKAQPWHNSAINADGTLDEKSMARLEKVLDKADELGMVVILGLYYFGQDERVRDEQAVIAGVDAAVDWIIARKYTNVLVEVNNECNVAAYDHEILKPERVHELIARVKTRSAQRKHPLLASTSYGGNTVPQANVVKASDFLLLHGNGVKDPKRIAEMVQQTRKVDGYRPMPILFNEDDHFDFDRPLNNFIAAVSEFASWGYFDYRMKNEGFDEGYQSVPVNWNISSERKKGFFQLLSEITGERP</sequence>
<feature type="signal peptide" evidence="1">
    <location>
        <begin position="1"/>
        <end position="18"/>
    </location>
</feature>
<proteinExistence type="predicted"/>
<name>A0A7C4QMH9_9PLAN</name>
<dbReference type="Gene3D" id="3.20.20.80">
    <property type="entry name" value="Glycosidases"/>
    <property type="match status" value="1"/>
</dbReference>
<organism evidence="2">
    <name type="scientific">Schlesneria paludicola</name>
    <dbReference type="NCBI Taxonomy" id="360056"/>
    <lineage>
        <taxon>Bacteria</taxon>
        <taxon>Pseudomonadati</taxon>
        <taxon>Planctomycetota</taxon>
        <taxon>Planctomycetia</taxon>
        <taxon>Planctomycetales</taxon>
        <taxon>Planctomycetaceae</taxon>
        <taxon>Schlesneria</taxon>
    </lineage>
</organism>
<keyword evidence="1" id="KW-0732">Signal</keyword>
<accession>A0A7C4QMH9</accession>
<dbReference type="AlphaFoldDB" id="A0A7C4QMH9"/>
<comment type="caution">
    <text evidence="2">The sequence shown here is derived from an EMBL/GenBank/DDBJ whole genome shotgun (WGS) entry which is preliminary data.</text>
</comment>
<dbReference type="SUPFAM" id="SSF51445">
    <property type="entry name" value="(Trans)glycosidases"/>
    <property type="match status" value="1"/>
</dbReference>
<evidence type="ECO:0000313" key="2">
    <source>
        <dbReference type="EMBL" id="HGT38847.1"/>
    </source>
</evidence>
<dbReference type="EMBL" id="DSVQ01000012">
    <property type="protein sequence ID" value="HGT38847.1"/>
    <property type="molecule type" value="Genomic_DNA"/>
</dbReference>
<gene>
    <name evidence="2" type="ORF">ENS64_06225</name>
</gene>